<dbReference type="InterPro" id="IPR036938">
    <property type="entry name" value="PAP2/HPO_sf"/>
</dbReference>
<dbReference type="GO" id="GO:0042392">
    <property type="term" value="F:sphingosine-1-phosphate phosphatase activity"/>
    <property type="evidence" value="ECO:0007669"/>
    <property type="project" value="TreeGrafter"/>
</dbReference>
<dbReference type="STRING" id="523846.Mfer_0910"/>
<gene>
    <name evidence="3" type="ordered locus">Mfer_0910</name>
</gene>
<name>E3GZH6_METFV</name>
<feature type="transmembrane region" description="Helical" evidence="1">
    <location>
        <begin position="29"/>
        <end position="54"/>
    </location>
</feature>
<dbReference type="Gene3D" id="1.20.144.10">
    <property type="entry name" value="Phosphatidic acid phosphatase type 2/haloperoxidase"/>
    <property type="match status" value="2"/>
</dbReference>
<feature type="transmembrane region" description="Helical" evidence="1">
    <location>
        <begin position="61"/>
        <end position="83"/>
    </location>
</feature>
<dbReference type="InterPro" id="IPR000326">
    <property type="entry name" value="PAP2/HPO"/>
</dbReference>
<dbReference type="EMBL" id="CP002278">
    <property type="protein sequence ID" value="ADP77708.1"/>
    <property type="molecule type" value="Genomic_DNA"/>
</dbReference>
<feature type="transmembrane region" description="Helical" evidence="1">
    <location>
        <begin position="134"/>
        <end position="153"/>
    </location>
</feature>
<dbReference type="CDD" id="cd03392">
    <property type="entry name" value="PAP2_like_2"/>
    <property type="match status" value="1"/>
</dbReference>
<dbReference type="AlphaFoldDB" id="E3GZH6"/>
<evidence type="ECO:0000256" key="1">
    <source>
        <dbReference type="SAM" id="Phobius"/>
    </source>
</evidence>
<keyword evidence="1" id="KW-0812">Transmembrane</keyword>
<feature type="domain" description="Phosphatidic acid phosphatase type 2/haloperoxidase" evidence="2">
    <location>
        <begin position="62"/>
        <end position="176"/>
    </location>
</feature>
<dbReference type="SMART" id="SM00014">
    <property type="entry name" value="acidPPc"/>
    <property type="match status" value="1"/>
</dbReference>
<protein>
    <submittedName>
        <fullName evidence="3">Phosphoesterase PA-phosphatase related protein</fullName>
    </submittedName>
</protein>
<evidence type="ECO:0000313" key="4">
    <source>
        <dbReference type="Proteomes" id="UP000002315"/>
    </source>
</evidence>
<dbReference type="SUPFAM" id="SSF48317">
    <property type="entry name" value="Acid phosphatase/Vanadium-dependent haloperoxidase"/>
    <property type="match status" value="1"/>
</dbReference>
<dbReference type="HOGENOM" id="CLU_072573_10_3_2"/>
<dbReference type="OrthoDB" id="10182at2157"/>
<dbReference type="KEGG" id="mfv:Mfer_0910"/>
<accession>E3GZH6</accession>
<reference evidence="3 4" key="1">
    <citation type="journal article" date="2010" name="Stand. Genomic Sci.">
        <title>Complete genome sequence of Methanothermus fervidus type strain (V24S).</title>
        <authorList>
            <person name="Anderson I."/>
            <person name="Djao O.D."/>
            <person name="Misra M."/>
            <person name="Chertkov O."/>
            <person name="Nolan M."/>
            <person name="Lucas S."/>
            <person name="Lapidus A."/>
            <person name="Del Rio T.G."/>
            <person name="Tice H."/>
            <person name="Cheng J.F."/>
            <person name="Tapia R."/>
            <person name="Han C."/>
            <person name="Goodwin L."/>
            <person name="Pitluck S."/>
            <person name="Liolios K."/>
            <person name="Ivanova N."/>
            <person name="Mavromatis K."/>
            <person name="Mikhailova N."/>
            <person name="Pati A."/>
            <person name="Brambilla E."/>
            <person name="Chen A."/>
            <person name="Palaniappan K."/>
            <person name="Land M."/>
            <person name="Hauser L."/>
            <person name="Chang Y.J."/>
            <person name="Jeffries C.D."/>
            <person name="Sikorski J."/>
            <person name="Spring S."/>
            <person name="Rohde M."/>
            <person name="Eichinger K."/>
            <person name="Huber H."/>
            <person name="Wirth R."/>
            <person name="Goker M."/>
            <person name="Detter J.C."/>
            <person name="Woyke T."/>
            <person name="Bristow J."/>
            <person name="Eisen J.A."/>
            <person name="Markowitz V."/>
            <person name="Hugenholtz P."/>
            <person name="Klenk H.P."/>
            <person name="Kyrpides N.C."/>
        </authorList>
    </citation>
    <scope>NUCLEOTIDE SEQUENCE [LARGE SCALE GENOMIC DNA]</scope>
    <source>
        <strain evidence="4">ATCC 43054 / DSM 2088 / JCM 10308 / V24 S</strain>
    </source>
</reference>
<feature type="transmembrane region" description="Helical" evidence="1">
    <location>
        <begin position="103"/>
        <end position="122"/>
    </location>
</feature>
<keyword evidence="1" id="KW-0472">Membrane</keyword>
<sequence length="194" mass="21964">MDFLDLIHYYNNYLFNIINHKLDNPYFDVIMPTITNFGAPSVLCLFFIVMFFLSNKKDKKIALLSVLSIIIAESIVTILKYTVNEPRPFLVIPNVDLLVVEKGYSFPSGHSAAAFAVAMILGNKYYIKLKGRNISMCLTLFYAILIAFSRIYIGVHYPIDVVGGGIVGIFSAYVILKFENNIYMILKKLINSIP</sequence>
<evidence type="ECO:0000259" key="2">
    <source>
        <dbReference type="SMART" id="SM00014"/>
    </source>
</evidence>
<proteinExistence type="predicted"/>
<keyword evidence="4" id="KW-1185">Reference proteome</keyword>
<dbReference type="PANTHER" id="PTHR14969">
    <property type="entry name" value="SPHINGOSINE-1-PHOSPHATE PHOSPHOHYDROLASE"/>
    <property type="match status" value="1"/>
</dbReference>
<dbReference type="Pfam" id="PF01569">
    <property type="entry name" value="PAP2"/>
    <property type="match status" value="1"/>
</dbReference>
<evidence type="ECO:0000313" key="3">
    <source>
        <dbReference type="EMBL" id="ADP77708.1"/>
    </source>
</evidence>
<feature type="transmembrane region" description="Helical" evidence="1">
    <location>
        <begin position="159"/>
        <end position="178"/>
    </location>
</feature>
<organism evidence="3 4">
    <name type="scientific">Methanothermus fervidus (strain ATCC 43054 / DSM 2088 / JCM 10308 / V24 S)</name>
    <dbReference type="NCBI Taxonomy" id="523846"/>
    <lineage>
        <taxon>Archaea</taxon>
        <taxon>Methanobacteriati</taxon>
        <taxon>Methanobacteriota</taxon>
        <taxon>Methanomada group</taxon>
        <taxon>Methanobacteria</taxon>
        <taxon>Methanobacteriales</taxon>
        <taxon>Methanothermaceae</taxon>
        <taxon>Methanothermus</taxon>
    </lineage>
</organism>
<keyword evidence="1" id="KW-1133">Transmembrane helix</keyword>
<dbReference type="Proteomes" id="UP000002315">
    <property type="component" value="Chromosome"/>
</dbReference>
<dbReference type="PANTHER" id="PTHR14969:SF13">
    <property type="entry name" value="AT30094P"/>
    <property type="match status" value="1"/>
</dbReference>